<organism evidence="1 2">
    <name type="scientific">Lecanicillium saksenae</name>
    <dbReference type="NCBI Taxonomy" id="468837"/>
    <lineage>
        <taxon>Eukaryota</taxon>
        <taxon>Fungi</taxon>
        <taxon>Dikarya</taxon>
        <taxon>Ascomycota</taxon>
        <taxon>Pezizomycotina</taxon>
        <taxon>Sordariomycetes</taxon>
        <taxon>Hypocreomycetidae</taxon>
        <taxon>Hypocreales</taxon>
        <taxon>Cordycipitaceae</taxon>
        <taxon>Lecanicillium</taxon>
    </lineage>
</organism>
<keyword evidence="2" id="KW-1185">Reference proteome</keyword>
<gene>
    <name evidence="1" type="ORF">NLG97_g8297</name>
</gene>
<proteinExistence type="predicted"/>
<reference evidence="1" key="1">
    <citation type="submission" date="2022-07" db="EMBL/GenBank/DDBJ databases">
        <title>Genome Sequence of Lecanicillium saksenae.</title>
        <authorList>
            <person name="Buettner E."/>
        </authorList>
    </citation>
    <scope>NUCLEOTIDE SEQUENCE</scope>
    <source>
        <strain evidence="1">VT-O1</strain>
    </source>
</reference>
<evidence type="ECO:0000313" key="1">
    <source>
        <dbReference type="EMBL" id="KAJ3479533.1"/>
    </source>
</evidence>
<comment type="caution">
    <text evidence="1">The sequence shown here is derived from an EMBL/GenBank/DDBJ whole genome shotgun (WGS) entry which is preliminary data.</text>
</comment>
<dbReference type="Proteomes" id="UP001148737">
    <property type="component" value="Unassembled WGS sequence"/>
</dbReference>
<evidence type="ECO:0000313" key="2">
    <source>
        <dbReference type="Proteomes" id="UP001148737"/>
    </source>
</evidence>
<name>A0ACC1QJE5_9HYPO</name>
<accession>A0ACC1QJE5</accession>
<dbReference type="EMBL" id="JANAKD010001432">
    <property type="protein sequence ID" value="KAJ3479533.1"/>
    <property type="molecule type" value="Genomic_DNA"/>
</dbReference>
<protein>
    <submittedName>
        <fullName evidence="1">Uncharacterized protein</fullName>
    </submittedName>
</protein>
<sequence>MYLSRSPSSAVQWHFEAAERQAGGIETVQRLKDYVETDRSLHLIAPFISRIRFESDNIRQVQLSHQFLKDWVLQSPPHLWAVEGFETYTSNTSKLQRLSSLHGKMAQDCVRYLLFAEIGAKKSPALDAKESSSDPAEHGFGDFFTYAACNLLNHLYKTEAGSGLSISDAITLTTPGSTRSENWWQQFCRPDCTGQSGQSQARPKSVDPLTIVSLYGSTYLFEELLQNSLPPRKKFDASRRPSETTLSRRFLSTATRLDCRS</sequence>